<dbReference type="SUPFAM" id="SSF52058">
    <property type="entry name" value="L domain-like"/>
    <property type="match status" value="1"/>
</dbReference>
<evidence type="ECO:0000313" key="10">
    <source>
        <dbReference type="Proteomes" id="UP000078542"/>
    </source>
</evidence>
<comment type="function">
    <text evidence="5">Acts as a Ras effector and participates in MAPK pathway activation. Probably acts as a regulatory subunit of protein phosphatase that specifically dephosphorylates Raf kinase and stimulate Raf activity at specialized signaling complexes upon Ras activation.</text>
</comment>
<keyword evidence="10" id="KW-1185">Reference proteome</keyword>
<dbReference type="PRINTS" id="PR00019">
    <property type="entry name" value="LEURICHRPT"/>
</dbReference>
<dbReference type="InterPro" id="IPR003591">
    <property type="entry name" value="Leu-rich_rpt_typical-subtyp"/>
</dbReference>
<name>A0A195CKN9_9HYME</name>
<dbReference type="InterPro" id="IPR001611">
    <property type="entry name" value="Leu-rich_rpt"/>
</dbReference>
<dbReference type="EMBL" id="KQ977622">
    <property type="protein sequence ID" value="KYN01273.1"/>
    <property type="molecule type" value="Genomic_DNA"/>
</dbReference>
<evidence type="ECO:0000313" key="9">
    <source>
        <dbReference type="EMBL" id="KYN01273.1"/>
    </source>
</evidence>
<evidence type="ECO:0000256" key="6">
    <source>
        <dbReference type="ARBA" id="ARBA00029588"/>
    </source>
</evidence>
<evidence type="ECO:0000256" key="2">
    <source>
        <dbReference type="ARBA" id="ARBA00022737"/>
    </source>
</evidence>
<evidence type="ECO:0000256" key="3">
    <source>
        <dbReference type="ARBA" id="ARBA00023786"/>
    </source>
</evidence>
<dbReference type="InterPro" id="IPR050715">
    <property type="entry name" value="LRR-SigEffector_domain"/>
</dbReference>
<evidence type="ECO:0000256" key="7">
    <source>
        <dbReference type="ARBA" id="ARBA00029998"/>
    </source>
</evidence>
<accession>A0A195CKN9</accession>
<keyword evidence="2" id="KW-0677">Repeat</keyword>
<dbReference type="InterPro" id="IPR032675">
    <property type="entry name" value="LRR_dom_sf"/>
</dbReference>
<dbReference type="STRING" id="456900.A0A195CKN9"/>
<dbReference type="Proteomes" id="UP000078542">
    <property type="component" value="Unassembled WGS sequence"/>
</dbReference>
<evidence type="ECO:0000256" key="4">
    <source>
        <dbReference type="ARBA" id="ARBA00023904"/>
    </source>
</evidence>
<gene>
    <name evidence="9" type="ORF">ALC62_07892</name>
</gene>
<dbReference type="PANTHER" id="PTHR45752">
    <property type="entry name" value="LEUCINE-RICH REPEAT-CONTAINING"/>
    <property type="match status" value="1"/>
</dbReference>
<dbReference type="Gene3D" id="3.80.10.10">
    <property type="entry name" value="Ribonuclease Inhibitor"/>
    <property type="match status" value="2"/>
</dbReference>
<sequence>MKRKYSETFEETQSRKKYRILKEEVEKLFTSLFFKFLYNSLLMNFDNITRWLLVDVNISNNKIDVLPRKLGALHCLQRLDLSHNCLSRLYGWTWLKEKHIKRTLCFLDISHNSLPELSSHIWKLNALVELKISHNWLEHLPENIQNAQNLRILDLSHNFLKYLPAKIIYLELQTLDVSMNPFAKKWECDILVPSLAQFAAKTLEQYCRYIAFFDLLCTYVL</sequence>
<evidence type="ECO:0000256" key="8">
    <source>
        <dbReference type="ARBA" id="ARBA00032455"/>
    </source>
</evidence>
<protein>
    <recommendedName>
        <fullName evidence="4">Leucine-rich repeat protein soc-2 homolog</fullName>
    </recommendedName>
    <alternativeName>
        <fullName evidence="8">Protein soc-2 homolog</fullName>
    </alternativeName>
    <alternativeName>
        <fullName evidence="6 7">protein Sur-8 homolog</fullName>
    </alternativeName>
</protein>
<organism evidence="9 10">
    <name type="scientific">Cyphomyrmex costatus</name>
    <dbReference type="NCBI Taxonomy" id="456900"/>
    <lineage>
        <taxon>Eukaryota</taxon>
        <taxon>Metazoa</taxon>
        <taxon>Ecdysozoa</taxon>
        <taxon>Arthropoda</taxon>
        <taxon>Hexapoda</taxon>
        <taxon>Insecta</taxon>
        <taxon>Pterygota</taxon>
        <taxon>Neoptera</taxon>
        <taxon>Endopterygota</taxon>
        <taxon>Hymenoptera</taxon>
        <taxon>Apocrita</taxon>
        <taxon>Aculeata</taxon>
        <taxon>Formicoidea</taxon>
        <taxon>Formicidae</taxon>
        <taxon>Myrmicinae</taxon>
        <taxon>Cyphomyrmex</taxon>
    </lineage>
</organism>
<dbReference type="PANTHER" id="PTHR45752:SF196">
    <property type="entry name" value="GH17740P"/>
    <property type="match status" value="1"/>
</dbReference>
<keyword evidence="1" id="KW-0433">Leucine-rich repeat</keyword>
<dbReference type="SMART" id="SM00369">
    <property type="entry name" value="LRR_TYP"/>
    <property type="match status" value="3"/>
</dbReference>
<comment type="similarity">
    <text evidence="3">Belongs to the SHOC2 family.</text>
</comment>
<evidence type="ECO:0000256" key="1">
    <source>
        <dbReference type="ARBA" id="ARBA00022614"/>
    </source>
</evidence>
<proteinExistence type="inferred from homology"/>
<dbReference type="Pfam" id="PF00560">
    <property type="entry name" value="LRR_1"/>
    <property type="match status" value="2"/>
</dbReference>
<dbReference type="AlphaFoldDB" id="A0A195CKN9"/>
<dbReference type="PROSITE" id="PS51450">
    <property type="entry name" value="LRR"/>
    <property type="match status" value="2"/>
</dbReference>
<evidence type="ECO:0000256" key="5">
    <source>
        <dbReference type="ARBA" id="ARBA00025612"/>
    </source>
</evidence>
<reference evidence="9 10" key="1">
    <citation type="submission" date="2016-03" db="EMBL/GenBank/DDBJ databases">
        <title>Cyphomyrmex costatus WGS genome.</title>
        <authorList>
            <person name="Nygaard S."/>
            <person name="Hu H."/>
            <person name="Boomsma J."/>
            <person name="Zhang G."/>
        </authorList>
    </citation>
    <scope>NUCLEOTIDE SEQUENCE [LARGE SCALE GENOMIC DNA]</scope>
    <source>
        <strain evidence="9">MS0001</strain>
        <tissue evidence="9">Whole body</tissue>
    </source>
</reference>